<sequence length="598" mass="68045">MPVYHSILLLPPVRTALNYEFRGHKMKRLPSNLHTALTQLSSFCQRYLDSVSGIGNLHTLRRALFHGRTLNLLVITRNDLDRQAAVGWLQSQGELQSIPIGKTLADIEGTRSVHYPVCVLTKKEADDGTRWVNRMAVQWHPNGKRDIERILHHLELFKVFLGGIGVYIQLNSDEVRRIPDWAITLQEMWRVQKMKSSDAVAFPNGFLVDQFIMDQVAITTTDLSRDRDAARAELTRGVKYIRDQTLVVDHSLRALDLVLRHKLKPHQVVENGVEITLSLCVRKRENASIFGPHLPVGRWEEQLIVPVSQGSSFSAGSIGTTELVSLVYSVVQFPKNSRINWVLRSLDLLDVEAKVLQTERVLIDVPRDVYKLLDQLMFEKNSNLLYIVGNKGIGKTRLGHVLVTKGYHVFDSDMYGRIITLAKSCDSLDQAIDHYLELSPQDRSEIEPYFEWVMKTIIGDHSGPVLPDLRDDHSTILGRFREVYGALRLEYKNSYIFSEIMKRGLERRSVCDYGSIISDERFCFVAHTIPEIESMMSGVRCQLVNDNSTSVTLAMREQRGFGSFYVGYGLQRFYGLTSSQVCPTMNLGWLIEILRVGG</sequence>
<accession>A0AAN0N8C6</accession>
<organism evidence="1">
    <name type="scientific">Calla Lily Valley virus</name>
    <dbReference type="NCBI Taxonomy" id="3139873"/>
    <lineage>
        <taxon>Viruses</taxon>
        <taxon>Riboviria</taxon>
    </lineage>
</organism>
<proteinExistence type="predicted"/>
<evidence type="ECO:0000313" key="1">
    <source>
        <dbReference type="EMBL" id="WZL61385.1"/>
    </source>
</evidence>
<protein>
    <submittedName>
        <fullName evidence="1">VP10 protein</fullName>
    </submittedName>
</protein>
<name>A0AAN0N8C6_9VIRU</name>
<reference evidence="1" key="1">
    <citation type="submission" date="2024-02" db="EMBL/GenBank/DDBJ databases">
        <authorList>
            <person name="Martyn C."/>
            <person name="Kistler A.L."/>
        </authorList>
    </citation>
    <scope>NUCLEOTIDE SEQUENCE</scope>
    <source>
        <strain evidence="1">CA012</strain>
    </source>
</reference>
<dbReference type="EMBL" id="PP415836">
    <property type="protein sequence ID" value="WZL61385.1"/>
    <property type="molecule type" value="Genomic_RNA"/>
</dbReference>